<comment type="similarity">
    <text evidence="7">Belongs to the NrdR family.</text>
</comment>
<evidence type="ECO:0000313" key="10">
    <source>
        <dbReference type="Proteomes" id="UP000229756"/>
    </source>
</evidence>
<dbReference type="PROSITE" id="PS51161">
    <property type="entry name" value="ATP_CONE"/>
    <property type="match status" value="1"/>
</dbReference>
<evidence type="ECO:0000256" key="4">
    <source>
        <dbReference type="ARBA" id="ARBA00023015"/>
    </source>
</evidence>
<comment type="cofactor">
    <cofactor evidence="7">
        <name>Zn(2+)</name>
        <dbReference type="ChEBI" id="CHEBI:29105"/>
    </cofactor>
    <text evidence="7">Binds 1 zinc ion.</text>
</comment>
<dbReference type="InterPro" id="IPR003796">
    <property type="entry name" value="RNR_NrdR-like"/>
</dbReference>
<keyword evidence="2 7" id="KW-0547">Nucleotide-binding</keyword>
<keyword evidence="7" id="KW-0863">Zinc-finger</keyword>
<dbReference type="PANTHER" id="PTHR30455:SF2">
    <property type="entry name" value="TRANSCRIPTIONAL REPRESSOR NRDR"/>
    <property type="match status" value="1"/>
</dbReference>
<dbReference type="Pfam" id="PF03477">
    <property type="entry name" value="ATP-cone"/>
    <property type="match status" value="1"/>
</dbReference>
<dbReference type="HAMAP" id="MF_00440">
    <property type="entry name" value="NrdR"/>
    <property type="match status" value="1"/>
</dbReference>
<accession>A0A2M8ELC9</accession>
<dbReference type="GO" id="GO:0005524">
    <property type="term" value="F:ATP binding"/>
    <property type="evidence" value="ECO:0007669"/>
    <property type="project" value="UniProtKB-UniRule"/>
</dbReference>
<evidence type="ECO:0000256" key="1">
    <source>
        <dbReference type="ARBA" id="ARBA00022491"/>
    </source>
</evidence>
<keyword evidence="6 7" id="KW-0804">Transcription</keyword>
<evidence type="ECO:0000256" key="5">
    <source>
        <dbReference type="ARBA" id="ARBA00023125"/>
    </source>
</evidence>
<keyword evidence="5 7" id="KW-0238">DNA-binding</keyword>
<comment type="function">
    <text evidence="7">Negatively regulates transcription of bacterial ribonucleotide reductase nrd genes and operons by binding to NrdR-boxes.</text>
</comment>
<dbReference type="GO" id="GO:0045892">
    <property type="term" value="P:negative regulation of DNA-templated transcription"/>
    <property type="evidence" value="ECO:0007669"/>
    <property type="project" value="UniProtKB-UniRule"/>
</dbReference>
<keyword evidence="3 7" id="KW-0067">ATP-binding</keyword>
<organism evidence="9 10">
    <name type="scientific">candidate division WWE3 bacterium CG_4_9_14_0_2_um_filter_35_11</name>
    <dbReference type="NCBI Taxonomy" id="1975077"/>
    <lineage>
        <taxon>Bacteria</taxon>
        <taxon>Katanobacteria</taxon>
    </lineage>
</organism>
<gene>
    <name evidence="7" type="primary">nrdR</name>
    <name evidence="9" type="ORF">CO058_02875</name>
</gene>
<feature type="zinc finger region" evidence="7">
    <location>
        <begin position="3"/>
        <end position="34"/>
    </location>
</feature>
<evidence type="ECO:0000256" key="2">
    <source>
        <dbReference type="ARBA" id="ARBA00022741"/>
    </source>
</evidence>
<comment type="caution">
    <text evidence="9">The sequence shown here is derived from an EMBL/GenBank/DDBJ whole genome shotgun (WGS) entry which is preliminary data.</text>
</comment>
<keyword evidence="1 7" id="KW-0678">Repressor</keyword>
<dbReference type="AlphaFoldDB" id="A0A2M8ELC9"/>
<name>A0A2M8ELC9_UNCKA</name>
<keyword evidence="4 7" id="KW-0805">Transcription regulation</keyword>
<keyword evidence="7" id="KW-0862">Zinc</keyword>
<evidence type="ECO:0000256" key="3">
    <source>
        <dbReference type="ARBA" id="ARBA00022840"/>
    </source>
</evidence>
<sequence>MMCPYCREKETRVIDKRDSDESFVSRRRRECVSCKKRFTTYERVEELKIKIIKKDGSIQDYDREKLHRGIEISSEKRIPENELDKLVDEIELKILNRKSNVVPASDIGRMVLTRLKHLDKVAYLRFASVFLDFEGLDEFKEELKKIE</sequence>
<protein>
    <recommendedName>
        <fullName evidence="7">Transcriptional repressor NrdR</fullName>
    </recommendedName>
</protein>
<keyword evidence="7" id="KW-0479">Metal-binding</keyword>
<dbReference type="PANTHER" id="PTHR30455">
    <property type="entry name" value="TRANSCRIPTIONAL REPRESSOR NRDR"/>
    <property type="match status" value="1"/>
</dbReference>
<dbReference type="Proteomes" id="UP000229756">
    <property type="component" value="Unassembled WGS sequence"/>
</dbReference>
<evidence type="ECO:0000256" key="7">
    <source>
        <dbReference type="HAMAP-Rule" id="MF_00440"/>
    </source>
</evidence>
<dbReference type="NCBIfam" id="TIGR00244">
    <property type="entry name" value="transcriptional regulator NrdR"/>
    <property type="match status" value="1"/>
</dbReference>
<evidence type="ECO:0000313" key="9">
    <source>
        <dbReference type="EMBL" id="PJC23525.1"/>
    </source>
</evidence>
<dbReference type="Pfam" id="PF22811">
    <property type="entry name" value="Zn_ribbon_NrdR"/>
    <property type="match status" value="1"/>
</dbReference>
<proteinExistence type="inferred from homology"/>
<reference evidence="10" key="1">
    <citation type="submission" date="2017-09" db="EMBL/GenBank/DDBJ databases">
        <title>Depth-based differentiation of microbial function through sediment-hosted aquifers and enrichment of novel symbionts in the deep terrestrial subsurface.</title>
        <authorList>
            <person name="Probst A.J."/>
            <person name="Ladd B."/>
            <person name="Jarett J.K."/>
            <person name="Geller-Mcgrath D.E."/>
            <person name="Sieber C.M.K."/>
            <person name="Emerson J.B."/>
            <person name="Anantharaman K."/>
            <person name="Thomas B.C."/>
            <person name="Malmstrom R."/>
            <person name="Stieglmeier M."/>
            <person name="Klingl A."/>
            <person name="Woyke T."/>
            <person name="Ryan C.M."/>
            <person name="Banfield J.F."/>
        </authorList>
    </citation>
    <scope>NUCLEOTIDE SEQUENCE [LARGE SCALE GENOMIC DNA]</scope>
</reference>
<feature type="domain" description="ATP-cone" evidence="8">
    <location>
        <begin position="49"/>
        <end position="138"/>
    </location>
</feature>
<dbReference type="GO" id="GO:0003677">
    <property type="term" value="F:DNA binding"/>
    <property type="evidence" value="ECO:0007669"/>
    <property type="project" value="UniProtKB-KW"/>
</dbReference>
<dbReference type="EMBL" id="PFSJ01000022">
    <property type="protein sequence ID" value="PJC23525.1"/>
    <property type="molecule type" value="Genomic_DNA"/>
</dbReference>
<evidence type="ECO:0000259" key="8">
    <source>
        <dbReference type="PROSITE" id="PS51161"/>
    </source>
</evidence>
<dbReference type="InterPro" id="IPR005144">
    <property type="entry name" value="ATP-cone_dom"/>
</dbReference>
<dbReference type="GO" id="GO:0008270">
    <property type="term" value="F:zinc ion binding"/>
    <property type="evidence" value="ECO:0007669"/>
    <property type="project" value="UniProtKB-UniRule"/>
</dbReference>
<dbReference type="InterPro" id="IPR055173">
    <property type="entry name" value="NrdR-like_N"/>
</dbReference>
<evidence type="ECO:0000256" key="6">
    <source>
        <dbReference type="ARBA" id="ARBA00023163"/>
    </source>
</evidence>